<dbReference type="AlphaFoldDB" id="A0A7T8GTZ9"/>
<dbReference type="Pfam" id="PF04387">
    <property type="entry name" value="PTPLA"/>
    <property type="match status" value="1"/>
</dbReference>
<comment type="similarity">
    <text evidence="3 13">Belongs to the very long-chain fatty acids dehydratase HACD family.</text>
</comment>
<name>A0A7T8GTZ9_CALRO</name>
<keyword evidence="12 13" id="KW-0456">Lyase</keyword>
<dbReference type="GO" id="GO:0005789">
    <property type="term" value="C:endoplasmic reticulum membrane"/>
    <property type="evidence" value="ECO:0007669"/>
    <property type="project" value="UniProtKB-SubCell"/>
</dbReference>
<dbReference type="GO" id="GO:0102158">
    <property type="term" value="F:very-long-chain (3R)-3-hydroxyacyl-CoA dehydratase activity"/>
    <property type="evidence" value="ECO:0007669"/>
    <property type="project" value="UniProtKB-EC"/>
</dbReference>
<evidence type="ECO:0000256" key="10">
    <source>
        <dbReference type="ARBA" id="ARBA00023136"/>
    </source>
</evidence>
<protein>
    <recommendedName>
        <fullName evidence="4 13">Very-long-chain (3R)-3-hydroxyacyl-CoA dehydratase</fullName>
        <ecNumber evidence="4 13">4.2.1.134</ecNumber>
    </recommendedName>
</protein>
<keyword evidence="7 13" id="KW-0276">Fatty acid metabolism</keyword>
<feature type="transmembrane region" description="Helical" evidence="13">
    <location>
        <begin position="20"/>
        <end position="42"/>
    </location>
</feature>
<evidence type="ECO:0000256" key="6">
    <source>
        <dbReference type="ARBA" id="ARBA00022692"/>
    </source>
</evidence>
<feature type="transmembrane region" description="Helical" evidence="13">
    <location>
        <begin position="62"/>
        <end position="81"/>
    </location>
</feature>
<dbReference type="GO" id="GO:0042761">
    <property type="term" value="P:very long-chain fatty acid biosynthetic process"/>
    <property type="evidence" value="ECO:0007669"/>
    <property type="project" value="TreeGrafter"/>
</dbReference>
<evidence type="ECO:0000313" key="14">
    <source>
        <dbReference type="EMBL" id="QQP37774.1"/>
    </source>
</evidence>
<evidence type="ECO:0000256" key="13">
    <source>
        <dbReference type="RuleBase" id="RU363109"/>
    </source>
</evidence>
<keyword evidence="15" id="KW-1185">Reference proteome</keyword>
<comment type="function">
    <text evidence="13">Catalyzes the third of the four reactions of the long-chain fatty acids elongation cycle. This endoplasmic reticulum-bound enzymatic process, allows the addition of two carbons to the chain of long- and very long-chain fatty acids/VLCFAs per cycle. This enzyme catalyzes the dehydration of the 3-hydroxyacyl-CoA intermediate into trans-2,3-enoyl-CoA, within each cycle of fatty acid elongation. Thereby, it participates to the production of VLCFAs of different chain lengths that are involved in multiple biological processes as precursors of membrane lipids and lipid mediators.</text>
</comment>
<keyword evidence="5 13" id="KW-0444">Lipid biosynthesis</keyword>
<accession>A0A7T8GTZ9</accession>
<evidence type="ECO:0000256" key="7">
    <source>
        <dbReference type="ARBA" id="ARBA00022832"/>
    </source>
</evidence>
<evidence type="ECO:0000313" key="15">
    <source>
        <dbReference type="Proteomes" id="UP000595437"/>
    </source>
</evidence>
<proteinExistence type="inferred from homology"/>
<keyword evidence="6 13" id="KW-0812">Transmembrane</keyword>
<dbReference type="PANTHER" id="PTHR11035:SF35">
    <property type="entry name" value="VERY-LONG-CHAIN (3R)-3-HYDROXYACYL-COA DEHYDRATASE"/>
    <property type="match status" value="1"/>
</dbReference>
<evidence type="ECO:0000256" key="4">
    <source>
        <dbReference type="ARBA" id="ARBA00013122"/>
    </source>
</evidence>
<gene>
    <name evidence="14" type="ORF">FKW44_018165</name>
</gene>
<evidence type="ECO:0000256" key="11">
    <source>
        <dbReference type="ARBA" id="ARBA00023160"/>
    </source>
</evidence>
<feature type="transmembrane region" description="Helical" evidence="13">
    <location>
        <begin position="140"/>
        <end position="160"/>
    </location>
</feature>
<comment type="pathway">
    <text evidence="2 13">Lipid metabolism; fatty acid biosynthesis.</text>
</comment>
<keyword evidence="11 13" id="KW-0275">Fatty acid biosynthesis</keyword>
<dbReference type="Proteomes" id="UP000595437">
    <property type="component" value="Chromosome 12"/>
</dbReference>
<evidence type="ECO:0000256" key="1">
    <source>
        <dbReference type="ARBA" id="ARBA00004141"/>
    </source>
</evidence>
<evidence type="ECO:0000256" key="2">
    <source>
        <dbReference type="ARBA" id="ARBA00005194"/>
    </source>
</evidence>
<organism evidence="14 15">
    <name type="scientific">Caligus rogercresseyi</name>
    <name type="common">Sea louse</name>
    <dbReference type="NCBI Taxonomy" id="217165"/>
    <lineage>
        <taxon>Eukaryota</taxon>
        <taxon>Metazoa</taxon>
        <taxon>Ecdysozoa</taxon>
        <taxon>Arthropoda</taxon>
        <taxon>Crustacea</taxon>
        <taxon>Multicrustacea</taxon>
        <taxon>Hexanauplia</taxon>
        <taxon>Copepoda</taxon>
        <taxon>Siphonostomatoida</taxon>
        <taxon>Caligidae</taxon>
        <taxon>Caligus</taxon>
    </lineage>
</organism>
<feature type="non-terminal residue" evidence="14">
    <location>
        <position position="215"/>
    </location>
</feature>
<dbReference type="InterPro" id="IPR007482">
    <property type="entry name" value="Tyr_Pase-like_PTPLA"/>
</dbReference>
<dbReference type="UniPathway" id="UPA00094"/>
<evidence type="ECO:0000256" key="9">
    <source>
        <dbReference type="ARBA" id="ARBA00023098"/>
    </source>
</evidence>
<evidence type="ECO:0000256" key="8">
    <source>
        <dbReference type="ARBA" id="ARBA00022989"/>
    </source>
</evidence>
<keyword evidence="13" id="KW-0256">Endoplasmic reticulum</keyword>
<keyword evidence="10 13" id="KW-0472">Membrane</keyword>
<dbReference type="EC" id="4.2.1.134" evidence="4 13"/>
<dbReference type="PANTHER" id="PTHR11035">
    <property type="entry name" value="VERY-LONG-CHAIN (3R)-3-HYDROXYACYL-COA DEHYDRATASE"/>
    <property type="match status" value="1"/>
</dbReference>
<reference evidence="15" key="1">
    <citation type="submission" date="2021-01" db="EMBL/GenBank/DDBJ databases">
        <title>Caligus Genome Assembly.</title>
        <authorList>
            <person name="Gallardo-Escarate C."/>
        </authorList>
    </citation>
    <scope>NUCLEOTIDE SEQUENCE [LARGE SCALE GENOMIC DNA]</scope>
</reference>
<sequence>VYNQLQKHELGFVSESKRKVYLFIYNLFMFCSYIYIFSIMNLRYARLGDDFIPLAYKTLGNPLKMVSLLSLLEILHPLFGYTRTSSLNAFFSVGTRIQEKPVVFYTFTLYCLMGLAKYPYYVLRTYDIQQGFITWLRYTLWIPLYPAAFICEGVIVLRNIPYFEETQKFTLSLPNALNNISPLRLLSDTLCLHAGHVSTKMQKLNVKQYKKNKIF</sequence>
<dbReference type="GO" id="GO:0030148">
    <property type="term" value="P:sphingolipid biosynthetic process"/>
    <property type="evidence" value="ECO:0007669"/>
    <property type="project" value="TreeGrafter"/>
</dbReference>
<evidence type="ECO:0000256" key="5">
    <source>
        <dbReference type="ARBA" id="ARBA00022516"/>
    </source>
</evidence>
<dbReference type="OrthoDB" id="2157530at2759"/>
<keyword evidence="8 13" id="KW-1133">Transmembrane helix</keyword>
<evidence type="ECO:0000256" key="12">
    <source>
        <dbReference type="ARBA" id="ARBA00023239"/>
    </source>
</evidence>
<evidence type="ECO:0000256" key="3">
    <source>
        <dbReference type="ARBA" id="ARBA00007811"/>
    </source>
</evidence>
<keyword evidence="9 13" id="KW-0443">Lipid metabolism</keyword>
<comment type="subcellular location">
    <subcellularLocation>
        <location evidence="13">Endoplasmic reticulum membrane</location>
        <topology evidence="13">Multi-pass membrane protein</topology>
    </subcellularLocation>
    <subcellularLocation>
        <location evidence="1">Membrane</location>
        <topology evidence="1">Multi-pass membrane protein</topology>
    </subcellularLocation>
</comment>
<comment type="catalytic activity">
    <reaction evidence="13">
        <text>a very-long-chain (3R)-3-hydroxyacyl-CoA = a very-long-chain (2E)-enoyl-CoA + H2O</text>
        <dbReference type="Rhea" id="RHEA:45812"/>
        <dbReference type="ChEBI" id="CHEBI:15377"/>
        <dbReference type="ChEBI" id="CHEBI:83728"/>
        <dbReference type="ChEBI" id="CHEBI:85440"/>
        <dbReference type="EC" id="4.2.1.134"/>
    </reaction>
</comment>
<dbReference type="EMBL" id="CP045901">
    <property type="protein sequence ID" value="QQP37774.1"/>
    <property type="molecule type" value="Genomic_DNA"/>
</dbReference>
<comment type="caution">
    <text evidence="13">Lacks conserved residue(s) required for the propagation of feature annotation.</text>
</comment>
<feature type="transmembrane region" description="Helical" evidence="13">
    <location>
        <begin position="102"/>
        <end position="120"/>
    </location>
</feature>
<dbReference type="GO" id="GO:0030497">
    <property type="term" value="P:fatty acid elongation"/>
    <property type="evidence" value="ECO:0007669"/>
    <property type="project" value="TreeGrafter"/>
</dbReference>